<name>A0AA35WY39_GEOBA</name>
<gene>
    <name evidence="2" type="ORF">GBAR_LOCUS20780</name>
</gene>
<feature type="compositionally biased region" description="Polar residues" evidence="1">
    <location>
        <begin position="48"/>
        <end position="62"/>
    </location>
</feature>
<evidence type="ECO:0000313" key="2">
    <source>
        <dbReference type="EMBL" id="CAI8037149.1"/>
    </source>
</evidence>
<reference evidence="2" key="1">
    <citation type="submission" date="2023-03" db="EMBL/GenBank/DDBJ databases">
        <authorList>
            <person name="Steffen K."/>
            <person name="Cardenas P."/>
        </authorList>
    </citation>
    <scope>NUCLEOTIDE SEQUENCE</scope>
</reference>
<evidence type="ECO:0000256" key="1">
    <source>
        <dbReference type="SAM" id="MobiDB-lite"/>
    </source>
</evidence>
<dbReference type="AlphaFoldDB" id="A0AA35WY39"/>
<dbReference type="Proteomes" id="UP001174909">
    <property type="component" value="Unassembled WGS sequence"/>
</dbReference>
<comment type="caution">
    <text evidence="2">The sequence shown here is derived from an EMBL/GenBank/DDBJ whole genome shotgun (WGS) entry which is preliminary data.</text>
</comment>
<protein>
    <submittedName>
        <fullName evidence="2">Uncharacterized protein</fullName>
    </submittedName>
</protein>
<evidence type="ECO:0000313" key="3">
    <source>
        <dbReference type="Proteomes" id="UP001174909"/>
    </source>
</evidence>
<accession>A0AA35WY39</accession>
<proteinExistence type="predicted"/>
<keyword evidence="3" id="KW-1185">Reference proteome</keyword>
<feature type="region of interest" description="Disordered" evidence="1">
    <location>
        <begin position="1"/>
        <end position="182"/>
    </location>
</feature>
<dbReference type="EMBL" id="CASHTH010002911">
    <property type="protein sequence ID" value="CAI8037149.1"/>
    <property type="molecule type" value="Genomic_DNA"/>
</dbReference>
<feature type="compositionally biased region" description="Low complexity" evidence="1">
    <location>
        <begin position="159"/>
        <end position="177"/>
    </location>
</feature>
<feature type="compositionally biased region" description="Low complexity" evidence="1">
    <location>
        <begin position="103"/>
        <end position="138"/>
    </location>
</feature>
<sequence length="196" mass="20415">MCEPLTSPEHRTQSSSSTSSRNDVVQEVGVDGGRSEPILLVPHPPARPSSSEPMELAFTSSDVQHEHSSRQLVIGSSSSSVVQSFTQSRRSPASVESQRTTTSSSSSSSSSSAASSGPLMASSSSSSSSSALVQMASSNMVDEVARMEVSPTLHPPHFSLSSSSSVGVSSSLGATSSKKLDSQQVPVKISKFYLYL</sequence>
<feature type="compositionally biased region" description="Low complexity" evidence="1">
    <location>
        <begin position="70"/>
        <end position="91"/>
    </location>
</feature>
<organism evidence="2 3">
    <name type="scientific">Geodia barretti</name>
    <name type="common">Barrett's horny sponge</name>
    <dbReference type="NCBI Taxonomy" id="519541"/>
    <lineage>
        <taxon>Eukaryota</taxon>
        <taxon>Metazoa</taxon>
        <taxon>Porifera</taxon>
        <taxon>Demospongiae</taxon>
        <taxon>Heteroscleromorpha</taxon>
        <taxon>Tetractinellida</taxon>
        <taxon>Astrophorina</taxon>
        <taxon>Geodiidae</taxon>
        <taxon>Geodia</taxon>
    </lineage>
</organism>